<keyword evidence="4" id="KW-1185">Reference proteome</keyword>
<dbReference type="PANTHER" id="PTHR40032">
    <property type="entry name" value="EXPORTED PROTEIN-RELATED"/>
    <property type="match status" value="1"/>
</dbReference>
<dbReference type="PANTHER" id="PTHR40032:SF1">
    <property type="entry name" value="EXPORTED PROTEIN"/>
    <property type="match status" value="1"/>
</dbReference>
<feature type="region of interest" description="Disordered" evidence="1">
    <location>
        <begin position="130"/>
        <end position="150"/>
    </location>
</feature>
<accession>A0A8J4M344</accession>
<gene>
    <name evidence="3" type="ORF">XYCOK13_20100</name>
</gene>
<sequence length="329" mass="38055">MAEQWKQVLRDYAEARNRMLCENRAEPLSAVCGDSVYRRKQEKRLHYRAERDKQRLVEPVEAETRLRIEDIFAQDERLAAQIALRSCITYKQSGQGFRDERVERERVVLSRSGGIWQIARVTPMEVERRAPLPSPGVAQKPKEKAGSTPYLNQAVLSSQTRSKPYDRRKVLEYADLWWDQHNPEFRAFDVDCTNYVSQCLYAGGAPMNYTGNRASGWWYKHAGGSGDQWSFSWSVSNSLRWYLGTAKSGLRADIVEEASQLEVGDVIIYDWDGDGRFQHSTIVTGFDAQGMPLVNAHTVNSRRRYWDYRDSYAWSEATRYVFCHIPDTL</sequence>
<feature type="domain" description="Putative amidase" evidence="2">
    <location>
        <begin position="165"/>
        <end position="312"/>
    </location>
</feature>
<dbReference type="Proteomes" id="UP000677918">
    <property type="component" value="Unassembled WGS sequence"/>
</dbReference>
<evidence type="ECO:0000313" key="4">
    <source>
        <dbReference type="Proteomes" id="UP000677918"/>
    </source>
</evidence>
<evidence type="ECO:0000313" key="3">
    <source>
        <dbReference type="EMBL" id="GIQ69186.1"/>
    </source>
</evidence>
<dbReference type="InterPro" id="IPR024301">
    <property type="entry name" value="Amidase_6"/>
</dbReference>
<evidence type="ECO:0000259" key="2">
    <source>
        <dbReference type="Pfam" id="PF12671"/>
    </source>
</evidence>
<dbReference type="RefSeq" id="WP_213411993.1">
    <property type="nucleotide sequence ID" value="NZ_BOVK01000025.1"/>
</dbReference>
<dbReference type="EMBL" id="BOVK01000025">
    <property type="protein sequence ID" value="GIQ69186.1"/>
    <property type="molecule type" value="Genomic_DNA"/>
</dbReference>
<reference evidence="3" key="1">
    <citation type="submission" date="2021-04" db="EMBL/GenBank/DDBJ databases">
        <title>Draft genome sequence of Xylanibacillus composti strain K13.</title>
        <authorList>
            <person name="Uke A."/>
            <person name="Chhe C."/>
            <person name="Baramee S."/>
            <person name="Kosugi A."/>
        </authorList>
    </citation>
    <scope>NUCLEOTIDE SEQUENCE</scope>
    <source>
        <strain evidence="3">K13</strain>
    </source>
</reference>
<organism evidence="3 4">
    <name type="scientific">Xylanibacillus composti</name>
    <dbReference type="NCBI Taxonomy" id="1572762"/>
    <lineage>
        <taxon>Bacteria</taxon>
        <taxon>Bacillati</taxon>
        <taxon>Bacillota</taxon>
        <taxon>Bacilli</taxon>
        <taxon>Bacillales</taxon>
        <taxon>Paenibacillaceae</taxon>
        <taxon>Xylanibacillus</taxon>
    </lineage>
</organism>
<dbReference type="Pfam" id="PF12671">
    <property type="entry name" value="Amidase_6"/>
    <property type="match status" value="1"/>
</dbReference>
<proteinExistence type="predicted"/>
<protein>
    <recommendedName>
        <fullName evidence="2">Putative amidase domain-containing protein</fullName>
    </recommendedName>
</protein>
<comment type="caution">
    <text evidence="3">The sequence shown here is derived from an EMBL/GenBank/DDBJ whole genome shotgun (WGS) entry which is preliminary data.</text>
</comment>
<name>A0A8J4M344_9BACL</name>
<evidence type="ECO:0000256" key="1">
    <source>
        <dbReference type="SAM" id="MobiDB-lite"/>
    </source>
</evidence>
<dbReference type="AlphaFoldDB" id="A0A8J4M344"/>